<evidence type="ECO:0000313" key="2">
    <source>
        <dbReference type="EMBL" id="WCR07620.1"/>
    </source>
</evidence>
<keyword evidence="1" id="KW-1133">Transmembrane helix</keyword>
<dbReference type="EMBL" id="CP067136">
    <property type="protein sequence ID" value="WCR07620.1"/>
    <property type="molecule type" value="Genomic_DNA"/>
</dbReference>
<feature type="transmembrane region" description="Helical" evidence="1">
    <location>
        <begin position="37"/>
        <end position="55"/>
    </location>
</feature>
<accession>A0ABY7SKT5</accession>
<feature type="transmembrane region" description="Helical" evidence="1">
    <location>
        <begin position="7"/>
        <end position="25"/>
    </location>
</feature>
<reference evidence="2 3" key="1">
    <citation type="submission" date="2021-01" db="EMBL/GenBank/DDBJ databases">
        <title>Biogeographic distribution of Paracoccus.</title>
        <authorList>
            <person name="Hollensteiner J."/>
            <person name="Leineberger J."/>
            <person name="Brinkhoff T."/>
            <person name="Daniel R."/>
        </authorList>
    </citation>
    <scope>NUCLEOTIDE SEQUENCE [LARGE SCALE GENOMIC DNA]</scope>
    <source>
        <strain evidence="2 3">KCTC 22803</strain>
    </source>
</reference>
<protein>
    <submittedName>
        <fullName evidence="2">Uncharacterized protein</fullName>
    </submittedName>
</protein>
<proteinExistence type="predicted"/>
<evidence type="ECO:0000256" key="1">
    <source>
        <dbReference type="SAM" id="Phobius"/>
    </source>
</evidence>
<keyword evidence="1" id="KW-0812">Transmembrane</keyword>
<keyword evidence="3" id="KW-1185">Reference proteome</keyword>
<sequence length="167" mass="18096">MIGIGTELLGVIAVGIGAAALIFALRHLLSKLGVRVPSWALPVGIGLSMIVYSVWNDYAWHGRAVARLPEGAQVLQVGRDSQAWAPWTYLWPVAVRMAAIDPAQISQSDTGIRTAQIMLVDRRTPTLLVPQDFDCQKRLIRPANRDWVAAAADDPALEFVCASVVGQ</sequence>
<name>A0ABY7SKT5_9RHOB</name>
<keyword evidence="1" id="KW-0472">Membrane</keyword>
<evidence type="ECO:0000313" key="3">
    <source>
        <dbReference type="Proteomes" id="UP001219349"/>
    </source>
</evidence>
<organism evidence="2 3">
    <name type="scientific">Paracoccus fistulariae</name>
    <dbReference type="NCBI Taxonomy" id="658446"/>
    <lineage>
        <taxon>Bacteria</taxon>
        <taxon>Pseudomonadati</taxon>
        <taxon>Pseudomonadota</taxon>
        <taxon>Alphaproteobacteria</taxon>
        <taxon>Rhodobacterales</taxon>
        <taxon>Paracoccaceae</taxon>
        <taxon>Paracoccus</taxon>
    </lineage>
</organism>
<dbReference type="RefSeq" id="WP_271884745.1">
    <property type="nucleotide sequence ID" value="NZ_CP067136.1"/>
</dbReference>
<dbReference type="Proteomes" id="UP001219349">
    <property type="component" value="Chromosome"/>
</dbReference>
<gene>
    <name evidence="2" type="ORF">JHX87_01860</name>
</gene>